<dbReference type="PANTHER" id="PTHR24067">
    <property type="entry name" value="UBIQUITIN-CONJUGATING ENZYME E2"/>
    <property type="match status" value="1"/>
</dbReference>
<evidence type="ECO:0000256" key="3">
    <source>
        <dbReference type="ARBA" id="ARBA00022741"/>
    </source>
</evidence>
<evidence type="ECO:0000313" key="11">
    <source>
        <dbReference type="Proteomes" id="UP000816034"/>
    </source>
</evidence>
<organism evidence="10 11">
    <name type="scientific">Naegleria lovaniensis</name>
    <name type="common">Amoeba</name>
    <dbReference type="NCBI Taxonomy" id="51637"/>
    <lineage>
        <taxon>Eukaryota</taxon>
        <taxon>Discoba</taxon>
        <taxon>Heterolobosea</taxon>
        <taxon>Tetramitia</taxon>
        <taxon>Eutetramitia</taxon>
        <taxon>Vahlkampfiidae</taxon>
        <taxon>Naegleria</taxon>
    </lineage>
</organism>
<name>A0AA88KRH5_NAELO</name>
<feature type="compositionally biased region" description="Low complexity" evidence="8">
    <location>
        <begin position="217"/>
        <end position="243"/>
    </location>
</feature>
<dbReference type="AlphaFoldDB" id="A0AA88KRH5"/>
<keyword evidence="5 7" id="KW-0067">ATP-binding</keyword>
<evidence type="ECO:0000256" key="2">
    <source>
        <dbReference type="ARBA" id="ARBA00022679"/>
    </source>
</evidence>
<evidence type="ECO:0000256" key="8">
    <source>
        <dbReference type="SAM" id="MobiDB-lite"/>
    </source>
</evidence>
<evidence type="ECO:0000256" key="5">
    <source>
        <dbReference type="ARBA" id="ARBA00022840"/>
    </source>
</evidence>
<accession>A0AA88KRH5</accession>
<dbReference type="InterPro" id="IPR000608">
    <property type="entry name" value="UBC"/>
</dbReference>
<feature type="compositionally biased region" description="Polar residues" evidence="8">
    <location>
        <begin position="168"/>
        <end position="195"/>
    </location>
</feature>
<dbReference type="PROSITE" id="PS00183">
    <property type="entry name" value="UBC_1"/>
    <property type="match status" value="1"/>
</dbReference>
<feature type="domain" description="UBC core" evidence="9">
    <location>
        <begin position="8"/>
        <end position="163"/>
    </location>
</feature>
<dbReference type="SUPFAM" id="SSF54495">
    <property type="entry name" value="UBC-like"/>
    <property type="match status" value="1"/>
</dbReference>
<evidence type="ECO:0000313" key="10">
    <source>
        <dbReference type="EMBL" id="KAG2393247.1"/>
    </source>
</evidence>
<sequence>MSTFLPPNTIQRISKEIMDLQKNKIDGIEILTYDPVRNVDLLSDLSEIYACIDGPQGTPFESGKFVVKLVMDQEFPSKPPKGYFVTKIFHPNVSPREGEICVNTLKRDWKSTLGFKHVLMVIRCLMIEPNPDSALNAEAGRLIQDNYEAFANKAKMFTDIYAKQQGLSSPSAESSNVDTQSLNKTSAFTPTTPSDENSDVKENLCNNNTPQSQSVQKKPLLLKKPTSSTSSTTTAKPTSLKRL</sequence>
<dbReference type="Gene3D" id="3.10.110.10">
    <property type="entry name" value="Ubiquitin Conjugating Enzyme"/>
    <property type="match status" value="1"/>
</dbReference>
<evidence type="ECO:0000256" key="4">
    <source>
        <dbReference type="ARBA" id="ARBA00022786"/>
    </source>
</evidence>
<dbReference type="RefSeq" id="XP_044555141.1">
    <property type="nucleotide sequence ID" value="XM_044700054.1"/>
</dbReference>
<dbReference type="Pfam" id="PF00179">
    <property type="entry name" value="UQ_con"/>
    <property type="match status" value="1"/>
</dbReference>
<dbReference type="SMART" id="SM00212">
    <property type="entry name" value="UBCc"/>
    <property type="match status" value="1"/>
</dbReference>
<evidence type="ECO:0000259" key="9">
    <source>
        <dbReference type="PROSITE" id="PS50127"/>
    </source>
</evidence>
<dbReference type="GO" id="GO:0005524">
    <property type="term" value="F:ATP binding"/>
    <property type="evidence" value="ECO:0007669"/>
    <property type="project" value="UniProtKB-UniRule"/>
</dbReference>
<keyword evidence="2" id="KW-0808">Transferase</keyword>
<feature type="region of interest" description="Disordered" evidence="8">
    <location>
        <begin position="168"/>
        <end position="243"/>
    </location>
</feature>
<evidence type="ECO:0000256" key="1">
    <source>
        <dbReference type="ARBA" id="ARBA00012486"/>
    </source>
</evidence>
<dbReference type="GeneID" id="68102278"/>
<evidence type="ECO:0000256" key="7">
    <source>
        <dbReference type="RuleBase" id="RU362109"/>
    </source>
</evidence>
<dbReference type="FunFam" id="3.10.110.10:FF:000031">
    <property type="entry name" value="Ubiquitin-conjugating enzyme E2 22"/>
    <property type="match status" value="1"/>
</dbReference>
<dbReference type="EC" id="2.3.2.23" evidence="1"/>
<keyword evidence="4 7" id="KW-0833">Ubl conjugation pathway</keyword>
<dbReference type="InterPro" id="IPR050113">
    <property type="entry name" value="Ub_conjugating_enzyme"/>
</dbReference>
<keyword evidence="3 7" id="KW-0547">Nucleotide-binding</keyword>
<dbReference type="InterPro" id="IPR016135">
    <property type="entry name" value="UBQ-conjugating_enzyme/RWD"/>
</dbReference>
<gene>
    <name evidence="10" type="ORF">C9374_009824</name>
</gene>
<feature type="active site" description="Glycyl thioester intermediate" evidence="6">
    <location>
        <position position="101"/>
    </location>
</feature>
<reference evidence="10 11" key="1">
    <citation type="journal article" date="2018" name="BMC Genomics">
        <title>The genome of Naegleria lovaniensis, the basis for a comparative approach to unravel pathogenicity factors of the human pathogenic amoeba N. fowleri.</title>
        <authorList>
            <person name="Liechti N."/>
            <person name="Schurch N."/>
            <person name="Bruggmann R."/>
            <person name="Wittwer M."/>
        </authorList>
    </citation>
    <scope>NUCLEOTIDE SEQUENCE [LARGE SCALE GENOMIC DNA]</scope>
    <source>
        <strain evidence="10 11">ATCC 30569</strain>
    </source>
</reference>
<dbReference type="PROSITE" id="PS50127">
    <property type="entry name" value="UBC_2"/>
    <property type="match status" value="1"/>
</dbReference>
<dbReference type="GO" id="GO:0061631">
    <property type="term" value="F:ubiquitin conjugating enzyme activity"/>
    <property type="evidence" value="ECO:0007669"/>
    <property type="project" value="UniProtKB-EC"/>
</dbReference>
<dbReference type="Proteomes" id="UP000816034">
    <property type="component" value="Unassembled WGS sequence"/>
</dbReference>
<evidence type="ECO:0000256" key="6">
    <source>
        <dbReference type="PROSITE-ProRule" id="PRU10133"/>
    </source>
</evidence>
<feature type="compositionally biased region" description="Polar residues" evidence="8">
    <location>
        <begin position="204"/>
        <end position="216"/>
    </location>
</feature>
<proteinExistence type="inferred from homology"/>
<protein>
    <recommendedName>
        <fullName evidence="1">E2 ubiquitin-conjugating enzyme</fullName>
        <ecNumber evidence="1">2.3.2.23</ecNumber>
    </recommendedName>
</protein>
<dbReference type="EMBL" id="PYSW02000003">
    <property type="protein sequence ID" value="KAG2393247.1"/>
    <property type="molecule type" value="Genomic_DNA"/>
</dbReference>
<dbReference type="CDD" id="cd23804">
    <property type="entry name" value="UBCc_UBE2S"/>
    <property type="match status" value="1"/>
</dbReference>
<comment type="caution">
    <text evidence="10">The sequence shown here is derived from an EMBL/GenBank/DDBJ whole genome shotgun (WGS) entry which is preliminary data.</text>
</comment>
<comment type="similarity">
    <text evidence="7">Belongs to the ubiquitin-conjugating enzyme family.</text>
</comment>
<keyword evidence="11" id="KW-1185">Reference proteome</keyword>
<dbReference type="InterPro" id="IPR023313">
    <property type="entry name" value="UBQ-conjugating_AS"/>
</dbReference>